<dbReference type="RefSeq" id="WP_394458420.1">
    <property type="nucleotide sequence ID" value="NZ_JBIGHZ010000001.1"/>
</dbReference>
<gene>
    <name evidence="2" type="ORF">ACG0Z6_02185</name>
</gene>
<dbReference type="EMBL" id="JBIGHZ010000001">
    <property type="protein sequence ID" value="MFG6447047.1"/>
    <property type="molecule type" value="Genomic_DNA"/>
</dbReference>
<keyword evidence="3" id="KW-1185">Reference proteome</keyword>
<dbReference type="Proteomes" id="UP001606099">
    <property type="component" value="Unassembled WGS sequence"/>
</dbReference>
<feature type="signal peptide" evidence="1">
    <location>
        <begin position="1"/>
        <end position="30"/>
    </location>
</feature>
<protein>
    <recommendedName>
        <fullName evidence="4">Porin</fullName>
    </recommendedName>
</protein>
<evidence type="ECO:0008006" key="4">
    <source>
        <dbReference type="Google" id="ProtNLM"/>
    </source>
</evidence>
<reference evidence="2 3" key="1">
    <citation type="submission" date="2024-08" db="EMBL/GenBank/DDBJ databases">
        <authorList>
            <person name="Lu H."/>
        </authorList>
    </citation>
    <scope>NUCLEOTIDE SEQUENCE [LARGE SCALE GENOMIC DNA]</scope>
    <source>
        <strain evidence="2 3">BYS180W</strain>
    </source>
</reference>
<organism evidence="2 3">
    <name type="scientific">Roseateles rivi</name>
    <dbReference type="NCBI Taxonomy" id="3299028"/>
    <lineage>
        <taxon>Bacteria</taxon>
        <taxon>Pseudomonadati</taxon>
        <taxon>Pseudomonadota</taxon>
        <taxon>Betaproteobacteria</taxon>
        <taxon>Burkholderiales</taxon>
        <taxon>Sphaerotilaceae</taxon>
        <taxon>Roseateles</taxon>
    </lineage>
</organism>
<evidence type="ECO:0000313" key="2">
    <source>
        <dbReference type="EMBL" id="MFG6447047.1"/>
    </source>
</evidence>
<evidence type="ECO:0000256" key="1">
    <source>
        <dbReference type="SAM" id="SignalP"/>
    </source>
</evidence>
<feature type="chain" id="PRO_5045341039" description="Porin" evidence="1">
    <location>
        <begin position="31"/>
        <end position="368"/>
    </location>
</feature>
<keyword evidence="1" id="KW-0732">Signal</keyword>
<comment type="caution">
    <text evidence="2">The sequence shown here is derived from an EMBL/GenBank/DDBJ whole genome shotgun (WGS) entry which is preliminary data.</text>
</comment>
<evidence type="ECO:0000313" key="3">
    <source>
        <dbReference type="Proteomes" id="UP001606099"/>
    </source>
</evidence>
<name>A0ABW7FRT8_9BURK</name>
<sequence>MSKYSLTANSRPLAALIFVQVSTIPVFSNAAPLDTLLTARNSEPLMIPQVEFGVDLADRKIDLFDFRPKRADGTYGPSGVYRGAHLGIGVRVHPRVWIDAQVFRRDIEYVSFAGDITSWQAHAQWLVFSDPDNNTSAAIRVGAWGNQAPQLRRNTSTKVKGNEFTSVTAKKPGDLQLQLDTIATTKVTPALSLSGFAGFGFSKVYFDQVSATRKSGSGCVYDVQFTDSDVIQTCTEKGVDIRISTPNAVTGIDVNREGQYRSRFVSAGVNVAWVQENWMAKAGVSHTYWKRDNVDKIVELRGGKAYRSNTILMAELGYRLSGKTTVFMRNQLMTHQFVGEIPLNYNTLTARSHRNKYGLLTVGVVKSF</sequence>
<accession>A0ABW7FRT8</accession>
<proteinExistence type="predicted"/>